<dbReference type="EMBL" id="JABAGD010000040">
    <property type="protein sequence ID" value="NMF06765.1"/>
    <property type="molecule type" value="Genomic_DNA"/>
</dbReference>
<name>A0A1S8SBQ2_CLOBE</name>
<reference evidence="2 5" key="2">
    <citation type="submission" date="2020-04" db="EMBL/GenBank/DDBJ databases">
        <authorList>
            <person name="Hitch T.C.A."/>
            <person name="Wylensek D."/>
            <person name="Clavel T."/>
        </authorList>
    </citation>
    <scope>NUCLEOTIDE SEQUENCE [LARGE SCALE GENOMIC DNA]</scope>
    <source>
        <strain evidence="2 5">WB01_NA02</strain>
    </source>
</reference>
<gene>
    <name evidence="3" type="ORF">CLBCK_15810</name>
    <name evidence="2" type="ORF">HF849_18855</name>
</gene>
<evidence type="ECO:0000313" key="3">
    <source>
        <dbReference type="EMBL" id="OOM62645.1"/>
    </source>
</evidence>
<evidence type="ECO:0000256" key="1">
    <source>
        <dbReference type="SAM" id="SignalP"/>
    </source>
</evidence>
<dbReference type="EMBL" id="LZZI01000020">
    <property type="protein sequence ID" value="OOM62645.1"/>
    <property type="molecule type" value="Genomic_DNA"/>
</dbReference>
<reference evidence="3 4" key="1">
    <citation type="submission" date="2016-05" db="EMBL/GenBank/DDBJ databases">
        <title>Microbial solvent formation.</title>
        <authorList>
            <person name="Poehlein A."/>
            <person name="Montoya Solano J.D."/>
            <person name="Flitsch S."/>
            <person name="Krabben P."/>
            <person name="Duerre P."/>
            <person name="Daniel R."/>
        </authorList>
    </citation>
    <scope>NUCLEOTIDE SEQUENCE [LARGE SCALE GENOMIC DNA]</scope>
    <source>
        <strain evidence="3 4">DSM 53</strain>
    </source>
</reference>
<feature type="chain" id="PRO_5044062726" evidence="1">
    <location>
        <begin position="26"/>
        <end position="261"/>
    </location>
</feature>
<evidence type="ECO:0000313" key="4">
    <source>
        <dbReference type="Proteomes" id="UP000190973"/>
    </source>
</evidence>
<evidence type="ECO:0000313" key="2">
    <source>
        <dbReference type="EMBL" id="NMF06765.1"/>
    </source>
</evidence>
<protein>
    <submittedName>
        <fullName evidence="3">Uncharacterized protein</fullName>
    </submittedName>
</protein>
<organism evidence="3 4">
    <name type="scientific">Clostridium beijerinckii</name>
    <name type="common">Clostridium MP</name>
    <dbReference type="NCBI Taxonomy" id="1520"/>
    <lineage>
        <taxon>Bacteria</taxon>
        <taxon>Bacillati</taxon>
        <taxon>Bacillota</taxon>
        <taxon>Clostridia</taxon>
        <taxon>Eubacteriales</taxon>
        <taxon>Clostridiaceae</taxon>
        <taxon>Clostridium</taxon>
    </lineage>
</organism>
<accession>A0A1S8SBQ2</accession>
<keyword evidence="1" id="KW-0732">Signal</keyword>
<feature type="signal peptide" evidence="1">
    <location>
        <begin position="1"/>
        <end position="25"/>
    </location>
</feature>
<evidence type="ECO:0000313" key="5">
    <source>
        <dbReference type="Proteomes" id="UP000587880"/>
    </source>
</evidence>
<dbReference type="Proteomes" id="UP000587880">
    <property type="component" value="Unassembled WGS sequence"/>
</dbReference>
<sequence length="261" mass="29000">MNKKKILVFTLALSIIGTTSIATYAASQNTADATKNTVVTLDSKDNSINNTSGYISDEEAVQIATKAIKDYIGLDANSFGQAFITKGDVKGDYEYSKEDAAVLEENSKKHTDNIINVQFIPVDDLKVFEAAQNDEEIGDLKVCAPTQDLVRIDGETGEILFVSAFNNLDQDLKVEINDSKIKETTLNFFEKIGINIEYNTIRVGKDINHGSIEVLCNLQDGRVVELKLNIKDYSVMSYELNDKSLTVLKDHKENFRALQVK</sequence>
<dbReference type="RefSeq" id="WP_077838262.1">
    <property type="nucleotide sequence ID" value="NZ_JABAGD010000040.1"/>
</dbReference>
<proteinExistence type="predicted"/>
<dbReference type="Proteomes" id="UP000190973">
    <property type="component" value="Unassembled WGS sequence"/>
</dbReference>
<comment type="caution">
    <text evidence="3">The sequence shown here is derived from an EMBL/GenBank/DDBJ whole genome shotgun (WGS) entry which is preliminary data.</text>
</comment>
<dbReference type="AlphaFoldDB" id="A0A1S8SBQ2"/>